<dbReference type="AlphaFoldDB" id="A0A0G2E0E4"/>
<dbReference type="OrthoDB" id="2141316at2759"/>
<evidence type="ECO:0000313" key="9">
    <source>
        <dbReference type="Proteomes" id="UP000190776"/>
    </source>
</evidence>
<dbReference type="EMBL" id="MSZU01000075">
    <property type="protein sequence ID" value="OMP88374.1"/>
    <property type="molecule type" value="Genomic_DNA"/>
</dbReference>
<keyword evidence="10" id="KW-1185">Reference proteome</keyword>
<dbReference type="PANTHER" id="PTHR43695:SF1">
    <property type="entry name" value="RHAMNOGALACTURONAN ACETYLESTERASE"/>
    <property type="match status" value="1"/>
</dbReference>
<evidence type="ECO:0000313" key="10">
    <source>
        <dbReference type="Proteomes" id="UP001430584"/>
    </source>
</evidence>
<evidence type="ECO:0000256" key="4">
    <source>
        <dbReference type="SAM" id="SignalP"/>
    </source>
</evidence>
<dbReference type="Pfam" id="PF00657">
    <property type="entry name" value="Lipase_GDSL"/>
    <property type="match status" value="1"/>
</dbReference>
<dbReference type="InterPro" id="IPR001087">
    <property type="entry name" value="GDSL"/>
</dbReference>
<evidence type="ECO:0000256" key="2">
    <source>
        <dbReference type="ARBA" id="ARBA00022801"/>
    </source>
</evidence>
<reference evidence="6 8" key="1">
    <citation type="submission" date="2015-03" db="EMBL/GenBank/DDBJ databases">
        <authorList>
            <person name="Morales-Cruz A."/>
            <person name="Amrine K.C."/>
            <person name="Cantu D."/>
        </authorList>
    </citation>
    <scope>NUCLEOTIDE SEQUENCE [LARGE SCALE GENOMIC DNA]</scope>
    <source>
        <strain evidence="6">DS831</strain>
    </source>
</reference>
<evidence type="ECO:0000256" key="1">
    <source>
        <dbReference type="ARBA" id="ARBA00008668"/>
    </source>
</evidence>
<protein>
    <submittedName>
        <fullName evidence="6 7">Rhamnogalacturonan acetylesterase</fullName>
    </submittedName>
</protein>
<sequence length="268" mass="28224">MKFIIPTSLLALATSAVALPTEKSAQHEKRATPKIYLAGDSTMAKNGGGSGTEGWGQYLAYSIKDAEVLNWARAGRSARSYTDEGRFDEIIDAVQSGDYVVIEFGHNDGGSPVSSDNGRSDCPGTGSETCTTPDGLTVQTFVTYVTNAGKALTAKGANVILSSQTPNNPWETGSYVYSPTRFVEYQQIAAENIGSGATYIDHGAYVGAMYESLGYDAVTAFFPNDHTHTSPEAADIVSQAFVKGVLCANADMSTYIANSTSSVAGDCI</sequence>
<dbReference type="InterPro" id="IPR036514">
    <property type="entry name" value="SGNH_hydro_sf"/>
</dbReference>
<evidence type="ECO:0000256" key="3">
    <source>
        <dbReference type="SAM" id="MobiDB-lite"/>
    </source>
</evidence>
<name>A0A0G2E0E4_9PEZI</name>
<gene>
    <name evidence="7" type="ORF">BK809_0003131</name>
    <name evidence="5" type="ORF">SLS55_004820</name>
    <name evidence="6" type="ORF">UCDDS831_g07141</name>
</gene>
<comment type="similarity">
    <text evidence="1">Belongs to the 'GDSL' lipolytic enzyme family.</text>
</comment>
<dbReference type="STRING" id="420778.A0A0G2E0E4"/>
<evidence type="ECO:0000313" key="8">
    <source>
        <dbReference type="Proteomes" id="UP000034182"/>
    </source>
</evidence>
<organism evidence="6 8">
    <name type="scientific">Diplodia seriata</name>
    <dbReference type="NCBI Taxonomy" id="420778"/>
    <lineage>
        <taxon>Eukaryota</taxon>
        <taxon>Fungi</taxon>
        <taxon>Dikarya</taxon>
        <taxon>Ascomycota</taxon>
        <taxon>Pezizomycotina</taxon>
        <taxon>Dothideomycetes</taxon>
        <taxon>Dothideomycetes incertae sedis</taxon>
        <taxon>Botryosphaeriales</taxon>
        <taxon>Botryosphaeriaceae</taxon>
        <taxon>Diplodia</taxon>
    </lineage>
</organism>
<keyword evidence="4" id="KW-0732">Signal</keyword>
<dbReference type="EMBL" id="JAJVCZ030000004">
    <property type="protein sequence ID" value="KAL0261124.1"/>
    <property type="molecule type" value="Genomic_DNA"/>
</dbReference>
<proteinExistence type="inferred from homology"/>
<dbReference type="Proteomes" id="UP000034182">
    <property type="component" value="Unassembled WGS sequence"/>
</dbReference>
<accession>A0A0G2E0E4</accession>
<dbReference type="PANTHER" id="PTHR43695">
    <property type="entry name" value="PUTATIVE (AFU_ORTHOLOGUE AFUA_2G17250)-RELATED"/>
    <property type="match status" value="1"/>
</dbReference>
<dbReference type="EMBL" id="LAQI01000171">
    <property type="protein sequence ID" value="KKY16264.1"/>
    <property type="molecule type" value="Genomic_DNA"/>
</dbReference>
<dbReference type="GO" id="GO:0016788">
    <property type="term" value="F:hydrolase activity, acting on ester bonds"/>
    <property type="evidence" value="ECO:0007669"/>
    <property type="project" value="InterPro"/>
</dbReference>
<dbReference type="Proteomes" id="UP000190776">
    <property type="component" value="Unassembled WGS sequence"/>
</dbReference>
<evidence type="ECO:0000313" key="5">
    <source>
        <dbReference type="EMBL" id="KAL0261124.1"/>
    </source>
</evidence>
<dbReference type="Gene3D" id="3.40.50.1110">
    <property type="entry name" value="SGNH hydrolase"/>
    <property type="match status" value="1"/>
</dbReference>
<reference evidence="6 8" key="2">
    <citation type="submission" date="2015-05" db="EMBL/GenBank/DDBJ databases">
        <title>Distinctive expansion of gene families associated with plant cell wall degradation and secondary metabolism in the genomes of grapevine trunk pathogens.</title>
        <authorList>
            <person name="Lawrence D.P."/>
            <person name="Travadon R."/>
            <person name="Rolshausen P.E."/>
            <person name="Baumgartner K."/>
        </authorList>
    </citation>
    <scope>NUCLEOTIDE SEQUENCE [LARGE SCALE GENOMIC DNA]</scope>
    <source>
        <strain evidence="6">DS831</strain>
    </source>
</reference>
<keyword evidence="2" id="KW-0378">Hydrolase</keyword>
<dbReference type="InterPro" id="IPR037459">
    <property type="entry name" value="RhgT-like"/>
</dbReference>
<comment type="caution">
    <text evidence="6">The sequence shown here is derived from an EMBL/GenBank/DDBJ whole genome shotgun (WGS) entry which is preliminary data.</text>
</comment>
<evidence type="ECO:0000313" key="6">
    <source>
        <dbReference type="EMBL" id="KKY16264.1"/>
    </source>
</evidence>
<reference evidence="7 9" key="3">
    <citation type="submission" date="2017-01" db="EMBL/GenBank/DDBJ databases">
        <title>Draft genome sequence of Diplodia seriata F98.1, a fungal species involved in grapevine trunk diseases.</title>
        <authorList>
            <person name="Robert-Siegwald G."/>
            <person name="Vallet J."/>
            <person name="Abou-Mansour E."/>
            <person name="Xu J."/>
            <person name="Rey P."/>
            <person name="Bertsch C."/>
            <person name="Rego C."/>
            <person name="Larignon P."/>
            <person name="Fontaine F."/>
            <person name="Lebrun M.-H."/>
        </authorList>
    </citation>
    <scope>NUCLEOTIDE SEQUENCE [LARGE SCALE GENOMIC DNA]</scope>
    <source>
        <strain evidence="7 9">F98.1</strain>
    </source>
</reference>
<dbReference type="SUPFAM" id="SSF52266">
    <property type="entry name" value="SGNH hydrolase"/>
    <property type="match status" value="1"/>
</dbReference>
<dbReference type="Proteomes" id="UP001430584">
    <property type="component" value="Unassembled WGS sequence"/>
</dbReference>
<feature type="signal peptide" evidence="4">
    <location>
        <begin position="1"/>
        <end position="18"/>
    </location>
</feature>
<reference evidence="5 10" key="4">
    <citation type="submission" date="2024-02" db="EMBL/GenBank/DDBJ databases">
        <title>De novo assembly and annotation of 12 fungi associated with fruit tree decline syndrome in Ontario, Canada.</title>
        <authorList>
            <person name="Sulman M."/>
            <person name="Ellouze W."/>
            <person name="Ilyukhin E."/>
        </authorList>
    </citation>
    <scope>NUCLEOTIDE SEQUENCE [LARGE SCALE GENOMIC DNA]</scope>
    <source>
        <strain evidence="5 10">FDS-637</strain>
    </source>
</reference>
<feature type="region of interest" description="Disordered" evidence="3">
    <location>
        <begin position="108"/>
        <end position="127"/>
    </location>
</feature>
<feature type="chain" id="PRO_5010419408" evidence="4">
    <location>
        <begin position="19"/>
        <end position="268"/>
    </location>
</feature>
<evidence type="ECO:0000313" key="7">
    <source>
        <dbReference type="EMBL" id="OMP88374.1"/>
    </source>
</evidence>